<keyword evidence="2" id="KW-1133">Transmembrane helix</keyword>
<proteinExistence type="inferred from homology"/>
<dbReference type="Gene3D" id="3.40.50.1820">
    <property type="entry name" value="alpha/beta hydrolase"/>
    <property type="match status" value="1"/>
</dbReference>
<dbReference type="GO" id="GO:0005811">
    <property type="term" value="C:lipid droplet"/>
    <property type="evidence" value="ECO:0007669"/>
    <property type="project" value="TreeGrafter"/>
</dbReference>
<protein>
    <recommendedName>
        <fullName evidence="3">DUF676 domain-containing protein</fullName>
    </recommendedName>
</protein>
<dbReference type="PANTHER" id="PTHR12482:SF65">
    <property type="entry name" value="ESTERASE, PUTATIVE (AFU_ORTHOLOGUE AFUA_3G12320)-RELATED"/>
    <property type="match status" value="1"/>
</dbReference>
<dbReference type="GO" id="GO:0047372">
    <property type="term" value="F:monoacylglycerol lipase activity"/>
    <property type="evidence" value="ECO:0007669"/>
    <property type="project" value="TreeGrafter"/>
</dbReference>
<comment type="caution">
    <text evidence="4">The sequence shown here is derived from an EMBL/GenBank/DDBJ whole genome shotgun (WGS) entry which is preliminary data.</text>
</comment>
<reference evidence="4" key="1">
    <citation type="submission" date="2020-12" db="EMBL/GenBank/DDBJ databases">
        <title>Metabolic potential, ecology and presence of endohyphal bacteria is reflected in genomic diversity of Mucoromycotina.</title>
        <authorList>
            <person name="Muszewska A."/>
            <person name="Okrasinska A."/>
            <person name="Steczkiewicz K."/>
            <person name="Drgas O."/>
            <person name="Orlowska M."/>
            <person name="Perlinska-Lenart U."/>
            <person name="Aleksandrzak-Piekarczyk T."/>
            <person name="Szatraj K."/>
            <person name="Zielenkiewicz U."/>
            <person name="Pilsyk S."/>
            <person name="Malc E."/>
            <person name="Mieczkowski P."/>
            <person name="Kruszewska J.S."/>
            <person name="Biernat P."/>
            <person name="Pawlowska J."/>
        </authorList>
    </citation>
    <scope>NUCLEOTIDE SEQUENCE</scope>
    <source>
        <strain evidence="4">WA0000017839</strain>
    </source>
</reference>
<dbReference type="InterPro" id="IPR007751">
    <property type="entry name" value="DUF676_lipase-like"/>
</dbReference>
<evidence type="ECO:0000313" key="4">
    <source>
        <dbReference type="EMBL" id="KAG2193603.1"/>
    </source>
</evidence>
<gene>
    <name evidence="4" type="ORF">INT47_012981</name>
</gene>
<evidence type="ECO:0000313" key="5">
    <source>
        <dbReference type="Proteomes" id="UP000603453"/>
    </source>
</evidence>
<evidence type="ECO:0000256" key="1">
    <source>
        <dbReference type="ARBA" id="ARBA00007920"/>
    </source>
</evidence>
<dbReference type="EMBL" id="JAEPRD010000225">
    <property type="protein sequence ID" value="KAG2193603.1"/>
    <property type="molecule type" value="Genomic_DNA"/>
</dbReference>
<dbReference type="AlphaFoldDB" id="A0A8H7QL68"/>
<keyword evidence="5" id="KW-1185">Reference proteome</keyword>
<accession>A0A8H7QL68</accession>
<evidence type="ECO:0000259" key="3">
    <source>
        <dbReference type="Pfam" id="PF05057"/>
    </source>
</evidence>
<dbReference type="PANTHER" id="PTHR12482">
    <property type="entry name" value="LIPASE ROG1-RELATED-RELATED"/>
    <property type="match status" value="1"/>
</dbReference>
<name>A0A8H7QL68_9FUNG</name>
<dbReference type="SUPFAM" id="SSF53474">
    <property type="entry name" value="alpha/beta-Hydrolases"/>
    <property type="match status" value="1"/>
</dbReference>
<sequence>MSKEVSLVVLSHGLWGVKKHMLYIEQKLQAKYGDSIYILNAGVNEAKYSYDGIDICGRRLAQEIESTVVRLGKNGTQVTRFSIIGYSLGGLITRYTIGLLAQRGFFGAIQPDYYVSFATPHLGVKGPSHSLFSSFFNFVSGRMVSRSGEQLQLIDKFEKNKPILEVLSDPDQVYFKTLAKFKVKRSYANVANDRTVPYWTAGMEIMDYFYESKGKLDMYSNAIAIPPIFFLLTLMYITRTLDKKYSSVITAYDIKAPGTPKEKQPLKPRLLKCLLYLFLAIISPFFFILAFSAIGIQGLISRYRVSGLLQSGGDMMPSVDSEHTTLNQDDRLMDGDLLAGALDAVNLPGDSSPPLKHSNSYSDQKSILCHSPGKCLAEKAKPLPLDQTTLSIHKNLNLLDWEKVYVYIRAFNAHGSIVCREKRFTVDAGEATIQHFIDTTQLS</sequence>
<feature type="transmembrane region" description="Helical" evidence="2">
    <location>
        <begin position="218"/>
        <end position="237"/>
    </location>
</feature>
<dbReference type="GO" id="GO:0004622">
    <property type="term" value="F:phosphatidylcholine lysophospholipase activity"/>
    <property type="evidence" value="ECO:0007669"/>
    <property type="project" value="TreeGrafter"/>
</dbReference>
<organism evidence="4 5">
    <name type="scientific">Mucor saturninus</name>
    <dbReference type="NCBI Taxonomy" id="64648"/>
    <lineage>
        <taxon>Eukaryota</taxon>
        <taxon>Fungi</taxon>
        <taxon>Fungi incertae sedis</taxon>
        <taxon>Mucoromycota</taxon>
        <taxon>Mucoromycotina</taxon>
        <taxon>Mucoromycetes</taxon>
        <taxon>Mucorales</taxon>
        <taxon>Mucorineae</taxon>
        <taxon>Mucoraceae</taxon>
        <taxon>Mucor</taxon>
    </lineage>
</organism>
<dbReference type="InterPro" id="IPR044294">
    <property type="entry name" value="Lipase-like"/>
</dbReference>
<feature type="domain" description="DUF676" evidence="3">
    <location>
        <begin position="2"/>
        <end position="200"/>
    </location>
</feature>
<dbReference type="InterPro" id="IPR029058">
    <property type="entry name" value="AB_hydrolase_fold"/>
</dbReference>
<evidence type="ECO:0000256" key="2">
    <source>
        <dbReference type="SAM" id="Phobius"/>
    </source>
</evidence>
<keyword evidence="2" id="KW-0472">Membrane</keyword>
<keyword evidence="2" id="KW-0812">Transmembrane</keyword>
<dbReference type="OrthoDB" id="273452at2759"/>
<feature type="transmembrane region" description="Helical" evidence="2">
    <location>
        <begin position="273"/>
        <end position="296"/>
    </location>
</feature>
<comment type="similarity">
    <text evidence="1">Belongs to the putative lipase ROG1 family.</text>
</comment>
<dbReference type="Pfam" id="PF05057">
    <property type="entry name" value="DUF676"/>
    <property type="match status" value="1"/>
</dbReference>
<dbReference type="Proteomes" id="UP000603453">
    <property type="component" value="Unassembled WGS sequence"/>
</dbReference>